<accession>A0ABQ0P0R7</accession>
<organism evidence="2 3">
    <name type="scientific">Saccharibacter floricola DSM 15669</name>
    <dbReference type="NCBI Taxonomy" id="1123227"/>
    <lineage>
        <taxon>Bacteria</taxon>
        <taxon>Pseudomonadati</taxon>
        <taxon>Pseudomonadota</taxon>
        <taxon>Alphaproteobacteria</taxon>
        <taxon>Acetobacterales</taxon>
        <taxon>Acetobacteraceae</taxon>
        <taxon>Saccharibacter</taxon>
    </lineage>
</organism>
<gene>
    <name evidence="2" type="ORF">AA15669_1732</name>
</gene>
<dbReference type="InterPro" id="IPR021236">
    <property type="entry name" value="Uncharacterised_YfdX"/>
</dbReference>
<dbReference type="Pfam" id="PF10938">
    <property type="entry name" value="YfdX"/>
    <property type="match status" value="1"/>
</dbReference>
<feature type="chain" id="PRO_5046265838" description="YfdX protein" evidence="1">
    <location>
        <begin position="25"/>
        <end position="243"/>
    </location>
</feature>
<name>A0ABQ0P0R7_9PROT</name>
<evidence type="ECO:0000313" key="3">
    <source>
        <dbReference type="Proteomes" id="UP001062901"/>
    </source>
</evidence>
<evidence type="ECO:0008006" key="4">
    <source>
        <dbReference type="Google" id="ProtNLM"/>
    </source>
</evidence>
<evidence type="ECO:0000313" key="2">
    <source>
        <dbReference type="EMBL" id="GBQ08315.1"/>
    </source>
</evidence>
<reference evidence="2" key="1">
    <citation type="submission" date="2013-04" db="EMBL/GenBank/DDBJ databases">
        <title>The genome sequencing project of 58 acetic acid bacteria.</title>
        <authorList>
            <person name="Okamoto-Kainuma A."/>
            <person name="Ishikawa M."/>
            <person name="Umino S."/>
            <person name="Koizumi Y."/>
            <person name="Shiwa Y."/>
            <person name="Yoshikawa H."/>
            <person name="Matsutani M."/>
            <person name="Matsushita K."/>
        </authorList>
    </citation>
    <scope>NUCLEOTIDE SEQUENCE</scope>
    <source>
        <strain evidence="2">DSM 15669</strain>
    </source>
</reference>
<dbReference type="Proteomes" id="UP001062901">
    <property type="component" value="Unassembled WGS sequence"/>
</dbReference>
<sequence length="243" mass="25975">MRFHLSHHVMAATLLLGSAAPALAHNNTPSTSAAPSETQPIPSVQHYWAQVEAKQSFLHLSEHGQMALLSILEAHHDVAVGQTHLAIPALTAASTHLLLASKADEHFIAAEEALHPAPQRPLSPHHVPQQGRTDWIPVSGDIIASTTLAPEKKNRVALADAQLKAGKSQQAVQTLGELRQEIDYIITLAPLTHTQQAVNRALTFAKANNSQGVQAALNDAVDGFVFVSENVITEATASNAHKH</sequence>
<evidence type="ECO:0000256" key="1">
    <source>
        <dbReference type="SAM" id="SignalP"/>
    </source>
</evidence>
<protein>
    <recommendedName>
        <fullName evidence="4">YfdX protein</fullName>
    </recommendedName>
</protein>
<feature type="signal peptide" evidence="1">
    <location>
        <begin position="1"/>
        <end position="24"/>
    </location>
</feature>
<comment type="caution">
    <text evidence="2">The sequence shown here is derived from an EMBL/GenBank/DDBJ whole genome shotgun (WGS) entry which is preliminary data.</text>
</comment>
<dbReference type="EMBL" id="BAQD01000087">
    <property type="protein sequence ID" value="GBQ08315.1"/>
    <property type="molecule type" value="Genomic_DNA"/>
</dbReference>
<keyword evidence="3" id="KW-1185">Reference proteome</keyword>
<proteinExistence type="predicted"/>
<keyword evidence="1" id="KW-0732">Signal</keyword>
<dbReference type="RefSeq" id="WP_018980775.1">
    <property type="nucleotide sequence ID" value="NZ_BAQD01000087.1"/>
</dbReference>
<dbReference type="Gene3D" id="6.10.250.2140">
    <property type="match status" value="1"/>
</dbReference>